<accession>A0ABV2HXL5</accession>
<dbReference type="EMBL" id="JBEPLM010000009">
    <property type="protein sequence ID" value="MET3595119.1"/>
    <property type="molecule type" value="Genomic_DNA"/>
</dbReference>
<keyword evidence="2" id="KW-1185">Reference proteome</keyword>
<organism evidence="1 2">
    <name type="scientific">Mesorhizobium shonense</name>
    <dbReference type="NCBI Taxonomy" id="1209948"/>
    <lineage>
        <taxon>Bacteria</taxon>
        <taxon>Pseudomonadati</taxon>
        <taxon>Pseudomonadota</taxon>
        <taxon>Alphaproteobacteria</taxon>
        <taxon>Hyphomicrobiales</taxon>
        <taxon>Phyllobacteriaceae</taxon>
        <taxon>Mesorhizobium</taxon>
    </lineage>
</organism>
<dbReference type="Proteomes" id="UP001549036">
    <property type="component" value="Unassembled WGS sequence"/>
</dbReference>
<sequence>MPIEDKTQISIRIPVGMLANFDRIAHALDRDRTWVMLCAFKSYLDGEGGHLLEEIQGIEELDAGRTVDFDEVLDKADTIVAAARNKRHAKVD</sequence>
<protein>
    <submittedName>
        <fullName evidence="1">Transcriptional regulator</fullName>
    </submittedName>
</protein>
<reference evidence="1 2" key="1">
    <citation type="submission" date="2024-06" db="EMBL/GenBank/DDBJ databases">
        <title>Genomic Encyclopedia of Type Strains, Phase IV (KMG-IV): sequencing the most valuable type-strain genomes for metagenomic binning, comparative biology and taxonomic classification.</title>
        <authorList>
            <person name="Goeker M."/>
        </authorList>
    </citation>
    <scope>NUCLEOTIDE SEQUENCE [LARGE SCALE GENOMIC DNA]</scope>
    <source>
        <strain evidence="1 2">DSM 29846</strain>
    </source>
</reference>
<evidence type="ECO:0000313" key="1">
    <source>
        <dbReference type="EMBL" id="MET3595119.1"/>
    </source>
</evidence>
<evidence type="ECO:0000313" key="2">
    <source>
        <dbReference type="Proteomes" id="UP001549036"/>
    </source>
</evidence>
<comment type="caution">
    <text evidence="1">The sequence shown here is derived from an EMBL/GenBank/DDBJ whole genome shotgun (WGS) entry which is preliminary data.</text>
</comment>
<gene>
    <name evidence="1" type="ORF">ABID26_004531</name>
</gene>
<dbReference type="RefSeq" id="WP_354416441.1">
    <property type="nucleotide sequence ID" value="NZ_JBEPLM010000009.1"/>
</dbReference>
<name>A0ABV2HXL5_9HYPH</name>
<proteinExistence type="predicted"/>